<comment type="caution">
    <text evidence="21">The sequence shown here is derived from an EMBL/GenBank/DDBJ whole genome shotgun (WGS) entry which is preliminary data.</text>
</comment>
<evidence type="ECO:0000259" key="20">
    <source>
        <dbReference type="PROSITE" id="PS51387"/>
    </source>
</evidence>
<sequence length="338" mass="37225">MLLQENFSLKPYNTFGIEVKARYFATFENVPELQQLLRKPEIENAEKLILGGGSNVLFTQDFNGVVLKNNIKGISVIADNEDYAFVKAGSGEVWHEMVLFCIEHGLAGVENLSLIPGTVGAAPLQNIGAYGVELKDVFESLEAVNVETGALETFNKEACDFGYRESYFKKAGKGKYIIVSVTLKLRKKPEFNTSYGDIQKTLAAMEITDLNLKAISEAVCAIRKSKLPDPAVIGNAGSFFKNPEVEKSVFESLKKLYPEMPGYVVSETKIKVPAGWLIEQLGWKGKQIENYGVHKNQALVLVNYGGAEGNKIKALAHDIIASVKEKFGIELSPEVNIH</sequence>
<dbReference type="InterPro" id="IPR011601">
    <property type="entry name" value="MurB_C"/>
</dbReference>
<dbReference type="RefSeq" id="WP_200505271.1">
    <property type="nucleotide sequence ID" value="NZ_JAEHFX010000002.1"/>
</dbReference>
<dbReference type="InterPro" id="IPR003170">
    <property type="entry name" value="MurB"/>
</dbReference>
<evidence type="ECO:0000256" key="6">
    <source>
        <dbReference type="ARBA" id="ARBA00015188"/>
    </source>
</evidence>
<dbReference type="Pfam" id="PF01565">
    <property type="entry name" value="FAD_binding_4"/>
    <property type="match status" value="1"/>
</dbReference>
<dbReference type="SUPFAM" id="SSF56194">
    <property type="entry name" value="Uridine diphospho-N-Acetylenolpyruvylglucosamine reductase, MurB, C-terminal domain"/>
    <property type="match status" value="1"/>
</dbReference>
<dbReference type="NCBIfam" id="NF000755">
    <property type="entry name" value="PRK00046.1"/>
    <property type="match status" value="1"/>
</dbReference>
<evidence type="ECO:0000256" key="5">
    <source>
        <dbReference type="ARBA" id="ARBA00012518"/>
    </source>
</evidence>
<evidence type="ECO:0000256" key="9">
    <source>
        <dbReference type="ARBA" id="ARBA00022630"/>
    </source>
</evidence>
<comment type="subcellular location">
    <subcellularLocation>
        <location evidence="3 19">Cytoplasm</location>
    </subcellularLocation>
</comment>
<dbReference type="Gene3D" id="3.90.78.10">
    <property type="entry name" value="UDP-N-acetylenolpyruvoylglucosamine reductase, C-terminal domain"/>
    <property type="match status" value="1"/>
</dbReference>
<comment type="pathway">
    <text evidence="4 19">Cell wall biogenesis; peptidoglycan biosynthesis.</text>
</comment>
<keyword evidence="12 19" id="KW-0133">Cell shape</keyword>
<comment type="cofactor">
    <cofactor evidence="1 19">
        <name>FAD</name>
        <dbReference type="ChEBI" id="CHEBI:57692"/>
    </cofactor>
</comment>
<organism evidence="21 22">
    <name type="scientific">Adhaeribacter terrigena</name>
    <dbReference type="NCBI Taxonomy" id="2793070"/>
    <lineage>
        <taxon>Bacteria</taxon>
        <taxon>Pseudomonadati</taxon>
        <taxon>Bacteroidota</taxon>
        <taxon>Cytophagia</taxon>
        <taxon>Cytophagales</taxon>
        <taxon>Hymenobacteraceae</taxon>
        <taxon>Adhaeribacter</taxon>
    </lineage>
</organism>
<evidence type="ECO:0000256" key="12">
    <source>
        <dbReference type="ARBA" id="ARBA00022960"/>
    </source>
</evidence>
<dbReference type="EC" id="1.3.1.98" evidence="5 19"/>
<dbReference type="GO" id="GO:0008762">
    <property type="term" value="F:UDP-N-acetylmuramate dehydrogenase activity"/>
    <property type="evidence" value="ECO:0007669"/>
    <property type="project" value="UniProtKB-EC"/>
</dbReference>
<dbReference type="InterPro" id="IPR016169">
    <property type="entry name" value="FAD-bd_PCMH_sub2"/>
</dbReference>
<evidence type="ECO:0000256" key="10">
    <source>
        <dbReference type="ARBA" id="ARBA00022827"/>
    </source>
</evidence>
<evidence type="ECO:0000256" key="8">
    <source>
        <dbReference type="ARBA" id="ARBA00022618"/>
    </source>
</evidence>
<keyword evidence="14 19" id="KW-0560">Oxidoreductase</keyword>
<keyword evidence="8 19" id="KW-0132">Cell division</keyword>
<accession>A0ABS1BZF6</accession>
<keyword evidence="22" id="KW-1185">Reference proteome</keyword>
<comment type="function">
    <text evidence="2 19">Cell wall formation.</text>
</comment>
<evidence type="ECO:0000256" key="17">
    <source>
        <dbReference type="ARBA" id="ARBA00031026"/>
    </source>
</evidence>
<name>A0ABS1BZF6_9BACT</name>
<dbReference type="PANTHER" id="PTHR21071">
    <property type="entry name" value="UDP-N-ACETYLENOLPYRUVOYLGLUCOSAMINE REDUCTASE"/>
    <property type="match status" value="1"/>
</dbReference>
<dbReference type="SUPFAM" id="SSF56176">
    <property type="entry name" value="FAD-binding/transporter-associated domain-like"/>
    <property type="match status" value="1"/>
</dbReference>
<feature type="active site" evidence="19">
    <location>
        <position position="164"/>
    </location>
</feature>
<dbReference type="Proteomes" id="UP000644147">
    <property type="component" value="Unassembled WGS sequence"/>
</dbReference>
<gene>
    <name evidence="19 21" type="primary">murB</name>
    <name evidence="21" type="ORF">I5M27_05985</name>
</gene>
<comment type="similarity">
    <text evidence="19">Belongs to the MurB family.</text>
</comment>
<evidence type="ECO:0000256" key="15">
    <source>
        <dbReference type="ARBA" id="ARBA00023306"/>
    </source>
</evidence>
<feature type="active site" description="Proton donor" evidence="19">
    <location>
        <position position="238"/>
    </location>
</feature>
<keyword evidence="9 19" id="KW-0285">Flavoprotein</keyword>
<keyword evidence="13 19" id="KW-0573">Peptidoglycan synthesis</keyword>
<dbReference type="HAMAP" id="MF_00037">
    <property type="entry name" value="MurB"/>
    <property type="match status" value="1"/>
</dbReference>
<evidence type="ECO:0000256" key="7">
    <source>
        <dbReference type="ARBA" id="ARBA00022490"/>
    </source>
</evidence>
<proteinExistence type="inferred from homology"/>
<dbReference type="EMBL" id="JAEHFX010000002">
    <property type="protein sequence ID" value="MBK0402526.1"/>
    <property type="molecule type" value="Genomic_DNA"/>
</dbReference>
<keyword evidence="11 19" id="KW-0521">NADP</keyword>
<evidence type="ECO:0000256" key="3">
    <source>
        <dbReference type="ARBA" id="ARBA00004496"/>
    </source>
</evidence>
<dbReference type="InterPro" id="IPR006094">
    <property type="entry name" value="Oxid_FAD_bind_N"/>
</dbReference>
<evidence type="ECO:0000256" key="13">
    <source>
        <dbReference type="ARBA" id="ARBA00022984"/>
    </source>
</evidence>
<dbReference type="InterPro" id="IPR036635">
    <property type="entry name" value="MurB_C_sf"/>
</dbReference>
<dbReference type="Gene3D" id="3.30.465.10">
    <property type="match status" value="1"/>
</dbReference>
<comment type="catalytic activity">
    <reaction evidence="18 19">
        <text>UDP-N-acetyl-alpha-D-muramate + NADP(+) = UDP-N-acetyl-3-O-(1-carboxyvinyl)-alpha-D-glucosamine + NADPH + H(+)</text>
        <dbReference type="Rhea" id="RHEA:12248"/>
        <dbReference type="ChEBI" id="CHEBI:15378"/>
        <dbReference type="ChEBI" id="CHEBI:57783"/>
        <dbReference type="ChEBI" id="CHEBI:58349"/>
        <dbReference type="ChEBI" id="CHEBI:68483"/>
        <dbReference type="ChEBI" id="CHEBI:70757"/>
        <dbReference type="EC" id="1.3.1.98"/>
    </reaction>
</comment>
<evidence type="ECO:0000313" key="21">
    <source>
        <dbReference type="EMBL" id="MBK0402526.1"/>
    </source>
</evidence>
<reference evidence="21 22" key="1">
    <citation type="submission" date="2020-12" db="EMBL/GenBank/DDBJ databases">
        <title>Bacterial novel species Adhaeribacter sp. BT258 isolated from soil.</title>
        <authorList>
            <person name="Jung H.-Y."/>
        </authorList>
    </citation>
    <scope>NUCLEOTIDE SEQUENCE [LARGE SCALE GENOMIC DNA]</scope>
    <source>
        <strain evidence="21 22">BT258</strain>
    </source>
</reference>
<dbReference type="InterPro" id="IPR036318">
    <property type="entry name" value="FAD-bd_PCMH-like_sf"/>
</dbReference>
<dbReference type="Pfam" id="PF02873">
    <property type="entry name" value="MurB_C"/>
    <property type="match status" value="1"/>
</dbReference>
<dbReference type="PANTHER" id="PTHR21071:SF4">
    <property type="entry name" value="UDP-N-ACETYLENOLPYRUVOYLGLUCOSAMINE REDUCTASE"/>
    <property type="match status" value="1"/>
</dbReference>
<keyword evidence="15 19" id="KW-0131">Cell cycle</keyword>
<evidence type="ECO:0000256" key="2">
    <source>
        <dbReference type="ARBA" id="ARBA00003921"/>
    </source>
</evidence>
<evidence type="ECO:0000256" key="14">
    <source>
        <dbReference type="ARBA" id="ARBA00023002"/>
    </source>
</evidence>
<dbReference type="Gene3D" id="3.30.43.10">
    <property type="entry name" value="Uridine Diphospho-n-acetylenolpyruvylglucosamine Reductase, domain 2"/>
    <property type="match status" value="1"/>
</dbReference>
<evidence type="ECO:0000256" key="11">
    <source>
        <dbReference type="ARBA" id="ARBA00022857"/>
    </source>
</evidence>
<evidence type="ECO:0000313" key="22">
    <source>
        <dbReference type="Proteomes" id="UP000644147"/>
    </source>
</evidence>
<keyword evidence="10 19" id="KW-0274">FAD</keyword>
<feature type="active site" evidence="19">
    <location>
        <position position="334"/>
    </location>
</feature>
<feature type="domain" description="FAD-binding PCMH-type" evidence="20">
    <location>
        <begin position="16"/>
        <end position="188"/>
    </location>
</feature>
<evidence type="ECO:0000256" key="16">
    <source>
        <dbReference type="ARBA" id="ARBA00023316"/>
    </source>
</evidence>
<evidence type="ECO:0000256" key="4">
    <source>
        <dbReference type="ARBA" id="ARBA00004752"/>
    </source>
</evidence>
<keyword evidence="16 19" id="KW-0961">Cell wall biogenesis/degradation</keyword>
<dbReference type="InterPro" id="IPR016166">
    <property type="entry name" value="FAD-bd_PCMH"/>
</dbReference>
<protein>
    <recommendedName>
        <fullName evidence="6 19">UDP-N-acetylenolpyruvoylglucosamine reductase</fullName>
        <ecNumber evidence="5 19">1.3.1.98</ecNumber>
    </recommendedName>
    <alternativeName>
        <fullName evidence="17 19">UDP-N-acetylmuramate dehydrogenase</fullName>
    </alternativeName>
</protein>
<evidence type="ECO:0000256" key="1">
    <source>
        <dbReference type="ARBA" id="ARBA00001974"/>
    </source>
</evidence>
<keyword evidence="7 19" id="KW-0963">Cytoplasm</keyword>
<dbReference type="PROSITE" id="PS51387">
    <property type="entry name" value="FAD_PCMH"/>
    <property type="match status" value="1"/>
</dbReference>
<dbReference type="InterPro" id="IPR016167">
    <property type="entry name" value="FAD-bd_PCMH_sub1"/>
</dbReference>
<evidence type="ECO:0000256" key="18">
    <source>
        <dbReference type="ARBA" id="ARBA00048914"/>
    </source>
</evidence>
<evidence type="ECO:0000256" key="19">
    <source>
        <dbReference type="HAMAP-Rule" id="MF_00037"/>
    </source>
</evidence>
<dbReference type="NCBIfam" id="TIGR00179">
    <property type="entry name" value="murB"/>
    <property type="match status" value="1"/>
</dbReference>